<gene>
    <name evidence="1" type="ORF">GALMADRAFT_75928</name>
</gene>
<dbReference type="Proteomes" id="UP000027222">
    <property type="component" value="Unassembled WGS sequence"/>
</dbReference>
<name>A0A067SV27_GALM3</name>
<dbReference type="STRING" id="685588.A0A067SV27"/>
<keyword evidence="2" id="KW-1185">Reference proteome</keyword>
<proteinExistence type="predicted"/>
<evidence type="ECO:0000313" key="1">
    <source>
        <dbReference type="EMBL" id="KDR70623.1"/>
    </source>
</evidence>
<dbReference type="AlphaFoldDB" id="A0A067SV27"/>
<sequence>MITLGKAPRGAVAPLSMELDGLFKLDVDDDIWQDIGLTDDNDDGLLIPEWLGNDNIRKGIKSLLELDRCVEEERRLIEETISMQQWMREEWVIVVNALLWSSSDDPDLVYQLVEQKKHLLRLCLNWIPAVRIIPKDLEESWGPTLEELEEARQFEVSESLLENNINDEENEVELGIYETDEDDYIEDAELVDNLENIGLEFDM</sequence>
<dbReference type="EMBL" id="KL142396">
    <property type="protein sequence ID" value="KDR70623.1"/>
    <property type="molecule type" value="Genomic_DNA"/>
</dbReference>
<organism evidence="1 2">
    <name type="scientific">Galerina marginata (strain CBS 339.88)</name>
    <dbReference type="NCBI Taxonomy" id="685588"/>
    <lineage>
        <taxon>Eukaryota</taxon>
        <taxon>Fungi</taxon>
        <taxon>Dikarya</taxon>
        <taxon>Basidiomycota</taxon>
        <taxon>Agaricomycotina</taxon>
        <taxon>Agaricomycetes</taxon>
        <taxon>Agaricomycetidae</taxon>
        <taxon>Agaricales</taxon>
        <taxon>Agaricineae</taxon>
        <taxon>Strophariaceae</taxon>
        <taxon>Galerina</taxon>
    </lineage>
</organism>
<reference evidence="2" key="1">
    <citation type="journal article" date="2014" name="Proc. Natl. Acad. Sci. U.S.A.">
        <title>Extensive sampling of basidiomycete genomes demonstrates inadequacy of the white-rot/brown-rot paradigm for wood decay fungi.</title>
        <authorList>
            <person name="Riley R."/>
            <person name="Salamov A.A."/>
            <person name="Brown D.W."/>
            <person name="Nagy L.G."/>
            <person name="Floudas D."/>
            <person name="Held B.W."/>
            <person name="Levasseur A."/>
            <person name="Lombard V."/>
            <person name="Morin E."/>
            <person name="Otillar R."/>
            <person name="Lindquist E.A."/>
            <person name="Sun H."/>
            <person name="LaButti K.M."/>
            <person name="Schmutz J."/>
            <person name="Jabbour D."/>
            <person name="Luo H."/>
            <person name="Baker S.E."/>
            <person name="Pisabarro A.G."/>
            <person name="Walton J.D."/>
            <person name="Blanchette R.A."/>
            <person name="Henrissat B."/>
            <person name="Martin F."/>
            <person name="Cullen D."/>
            <person name="Hibbett D.S."/>
            <person name="Grigoriev I.V."/>
        </authorList>
    </citation>
    <scope>NUCLEOTIDE SEQUENCE [LARGE SCALE GENOMIC DNA]</scope>
    <source>
        <strain evidence="2">CBS 339.88</strain>
    </source>
</reference>
<dbReference type="OrthoDB" id="2976829at2759"/>
<evidence type="ECO:0000313" key="2">
    <source>
        <dbReference type="Proteomes" id="UP000027222"/>
    </source>
</evidence>
<accession>A0A067SV27</accession>
<protein>
    <submittedName>
        <fullName evidence="1">Uncharacterized protein</fullName>
    </submittedName>
</protein>
<dbReference type="HOGENOM" id="CLU_055157_0_0_1"/>